<sequence length="84" mass="9453">EPSFSPIIPFALYLTLFSSSPHRSDRSPSPPMFHQPSLGSSPTTSFSSHLPVTTTTIIPSIGEPIYHYHTHFNHHHHPVYENYG</sequence>
<keyword evidence="3" id="KW-1185">Reference proteome</keyword>
<feature type="non-terminal residue" evidence="2">
    <location>
        <position position="84"/>
    </location>
</feature>
<accession>A0AAD5D6T2</accession>
<proteinExistence type="predicted"/>
<organism evidence="2 3">
    <name type="scientific">Ambrosia artemisiifolia</name>
    <name type="common">Common ragweed</name>
    <dbReference type="NCBI Taxonomy" id="4212"/>
    <lineage>
        <taxon>Eukaryota</taxon>
        <taxon>Viridiplantae</taxon>
        <taxon>Streptophyta</taxon>
        <taxon>Embryophyta</taxon>
        <taxon>Tracheophyta</taxon>
        <taxon>Spermatophyta</taxon>
        <taxon>Magnoliopsida</taxon>
        <taxon>eudicotyledons</taxon>
        <taxon>Gunneridae</taxon>
        <taxon>Pentapetalae</taxon>
        <taxon>asterids</taxon>
        <taxon>campanulids</taxon>
        <taxon>Asterales</taxon>
        <taxon>Asteraceae</taxon>
        <taxon>Asteroideae</taxon>
        <taxon>Heliantheae alliance</taxon>
        <taxon>Heliantheae</taxon>
        <taxon>Ambrosia</taxon>
    </lineage>
</organism>
<evidence type="ECO:0000256" key="1">
    <source>
        <dbReference type="SAM" id="MobiDB-lite"/>
    </source>
</evidence>
<dbReference type="EMBL" id="JAMZMK010003837">
    <property type="protein sequence ID" value="KAI7754382.1"/>
    <property type="molecule type" value="Genomic_DNA"/>
</dbReference>
<reference evidence="2" key="1">
    <citation type="submission" date="2022-06" db="EMBL/GenBank/DDBJ databases">
        <title>Uncovering the hologenomic basis of an extraordinary plant invasion.</title>
        <authorList>
            <person name="Bieker V.C."/>
            <person name="Martin M.D."/>
            <person name="Gilbert T."/>
            <person name="Hodgins K."/>
            <person name="Battlay P."/>
            <person name="Petersen B."/>
            <person name="Wilson J."/>
        </authorList>
    </citation>
    <scope>NUCLEOTIDE SEQUENCE</scope>
    <source>
        <strain evidence="2">AA19_3_7</strain>
        <tissue evidence="2">Leaf</tissue>
    </source>
</reference>
<name>A0AAD5D6T2_AMBAR</name>
<feature type="region of interest" description="Disordered" evidence="1">
    <location>
        <begin position="20"/>
        <end position="49"/>
    </location>
</feature>
<evidence type="ECO:0000313" key="2">
    <source>
        <dbReference type="EMBL" id="KAI7754382.1"/>
    </source>
</evidence>
<feature type="compositionally biased region" description="Low complexity" evidence="1">
    <location>
        <begin position="36"/>
        <end position="49"/>
    </location>
</feature>
<evidence type="ECO:0000313" key="3">
    <source>
        <dbReference type="Proteomes" id="UP001206925"/>
    </source>
</evidence>
<protein>
    <submittedName>
        <fullName evidence="2">Uncharacterized protein</fullName>
    </submittedName>
</protein>
<dbReference type="AlphaFoldDB" id="A0AAD5D6T2"/>
<dbReference type="Proteomes" id="UP001206925">
    <property type="component" value="Unassembled WGS sequence"/>
</dbReference>
<gene>
    <name evidence="2" type="ORF">M8C21_025614</name>
</gene>
<comment type="caution">
    <text evidence="2">The sequence shown here is derived from an EMBL/GenBank/DDBJ whole genome shotgun (WGS) entry which is preliminary data.</text>
</comment>
<feature type="non-terminal residue" evidence="2">
    <location>
        <position position="1"/>
    </location>
</feature>